<dbReference type="PROSITE" id="PS51186">
    <property type="entry name" value="GNAT"/>
    <property type="match status" value="1"/>
</dbReference>
<proteinExistence type="predicted"/>
<feature type="domain" description="N-acetyltransferase" evidence="3">
    <location>
        <begin position="1"/>
        <end position="136"/>
    </location>
</feature>
<dbReference type="RefSeq" id="WP_183589456.1">
    <property type="nucleotide sequence ID" value="NZ_JACHCA010000017.1"/>
</dbReference>
<comment type="caution">
    <text evidence="4">The sequence shown here is derived from an EMBL/GenBank/DDBJ whole genome shotgun (WGS) entry which is preliminary data.</text>
</comment>
<reference evidence="4 5" key="1">
    <citation type="submission" date="2020-08" db="EMBL/GenBank/DDBJ databases">
        <title>Genomic Encyclopedia of Type Strains, Phase IV (KMG-V): Genome sequencing to study the core and pangenomes of soil and plant-associated prokaryotes.</title>
        <authorList>
            <person name="Whitman W."/>
        </authorList>
    </citation>
    <scope>NUCLEOTIDE SEQUENCE [LARGE SCALE GENOMIC DNA]</scope>
    <source>
        <strain evidence="4 5">MP601</strain>
    </source>
</reference>
<dbReference type="InterPro" id="IPR016181">
    <property type="entry name" value="Acyl_CoA_acyltransferase"/>
</dbReference>
<keyword evidence="4" id="KW-0689">Ribosomal protein</keyword>
<dbReference type="PANTHER" id="PTHR43420">
    <property type="entry name" value="ACETYLTRANSFERASE"/>
    <property type="match status" value="1"/>
</dbReference>
<dbReference type="GO" id="GO:0005840">
    <property type="term" value="C:ribosome"/>
    <property type="evidence" value="ECO:0007669"/>
    <property type="project" value="UniProtKB-KW"/>
</dbReference>
<sequence>MIREDIKTLLAENNSTEEGLIELSDLNLYVDKICRNASVICSYEEGKLSGLIAYYNNDTHNILGYLTVLVIARKYRSKGLGKILLESSLQDLKNKHFKKYRLEVLKQNKKAFKLYTKYGFVVLEDRGNVWLMEVDL</sequence>
<dbReference type="AlphaFoldDB" id="A0A841JIJ9"/>
<keyword evidence="1" id="KW-0808">Transferase</keyword>
<protein>
    <submittedName>
        <fullName evidence="4">Ribosomal protein S18 acetylase RimI-like enzyme</fullName>
    </submittedName>
</protein>
<dbReference type="Pfam" id="PF00583">
    <property type="entry name" value="Acetyltransf_1"/>
    <property type="match status" value="1"/>
</dbReference>
<dbReference type="CDD" id="cd04301">
    <property type="entry name" value="NAT_SF"/>
    <property type="match status" value="1"/>
</dbReference>
<evidence type="ECO:0000256" key="2">
    <source>
        <dbReference type="ARBA" id="ARBA00023315"/>
    </source>
</evidence>
<accession>A0A841JIJ9</accession>
<dbReference type="GO" id="GO:0016747">
    <property type="term" value="F:acyltransferase activity, transferring groups other than amino-acyl groups"/>
    <property type="evidence" value="ECO:0007669"/>
    <property type="project" value="InterPro"/>
</dbReference>
<gene>
    <name evidence="4" type="ORF">HDF22_004912</name>
</gene>
<organism evidence="4 5">
    <name type="scientific">Mucilaginibacter lappiensis</name>
    <dbReference type="NCBI Taxonomy" id="354630"/>
    <lineage>
        <taxon>Bacteria</taxon>
        <taxon>Pseudomonadati</taxon>
        <taxon>Bacteroidota</taxon>
        <taxon>Sphingobacteriia</taxon>
        <taxon>Sphingobacteriales</taxon>
        <taxon>Sphingobacteriaceae</taxon>
        <taxon>Mucilaginibacter</taxon>
    </lineage>
</organism>
<dbReference type="Gene3D" id="3.40.630.30">
    <property type="match status" value="1"/>
</dbReference>
<evidence type="ECO:0000256" key="1">
    <source>
        <dbReference type="ARBA" id="ARBA00022679"/>
    </source>
</evidence>
<keyword evidence="4" id="KW-0687">Ribonucleoprotein</keyword>
<dbReference type="InterPro" id="IPR000182">
    <property type="entry name" value="GNAT_dom"/>
</dbReference>
<dbReference type="Proteomes" id="UP000548326">
    <property type="component" value="Unassembled WGS sequence"/>
</dbReference>
<evidence type="ECO:0000259" key="3">
    <source>
        <dbReference type="PROSITE" id="PS51186"/>
    </source>
</evidence>
<keyword evidence="2" id="KW-0012">Acyltransferase</keyword>
<name>A0A841JIJ9_9SPHI</name>
<dbReference type="PANTHER" id="PTHR43420:SF12">
    <property type="entry name" value="N-ACETYLTRANSFERASE DOMAIN-CONTAINING PROTEIN"/>
    <property type="match status" value="1"/>
</dbReference>
<dbReference type="SUPFAM" id="SSF55729">
    <property type="entry name" value="Acyl-CoA N-acyltransferases (Nat)"/>
    <property type="match status" value="1"/>
</dbReference>
<evidence type="ECO:0000313" key="5">
    <source>
        <dbReference type="Proteomes" id="UP000548326"/>
    </source>
</evidence>
<evidence type="ECO:0000313" key="4">
    <source>
        <dbReference type="EMBL" id="MBB6130767.1"/>
    </source>
</evidence>
<dbReference type="InterPro" id="IPR050680">
    <property type="entry name" value="YpeA/RimI_acetyltransf"/>
</dbReference>
<dbReference type="EMBL" id="JACHCA010000017">
    <property type="protein sequence ID" value="MBB6130767.1"/>
    <property type="molecule type" value="Genomic_DNA"/>
</dbReference>